<name>A0A815DBA0_9BILA</name>
<feature type="non-terminal residue" evidence="1">
    <location>
        <position position="1"/>
    </location>
</feature>
<accession>A0A815DBA0</accession>
<gene>
    <name evidence="1" type="ORF">CJN711_LOCUS16648</name>
</gene>
<proteinExistence type="predicted"/>
<comment type="caution">
    <text evidence="1">The sequence shown here is derived from an EMBL/GenBank/DDBJ whole genome shotgun (WGS) entry which is preliminary data.</text>
</comment>
<protein>
    <submittedName>
        <fullName evidence="1">Uncharacterized protein</fullName>
    </submittedName>
</protein>
<dbReference type="EMBL" id="CAJNOV010007743">
    <property type="protein sequence ID" value="CAF1295498.1"/>
    <property type="molecule type" value="Genomic_DNA"/>
</dbReference>
<evidence type="ECO:0000313" key="2">
    <source>
        <dbReference type="Proteomes" id="UP000663855"/>
    </source>
</evidence>
<reference evidence="1" key="1">
    <citation type="submission" date="2021-02" db="EMBL/GenBank/DDBJ databases">
        <authorList>
            <person name="Nowell W R."/>
        </authorList>
    </citation>
    <scope>NUCLEOTIDE SEQUENCE</scope>
</reference>
<sequence>YSQKNNDDRRFSLVLW</sequence>
<dbReference type="AlphaFoldDB" id="A0A815DBA0"/>
<evidence type="ECO:0000313" key="1">
    <source>
        <dbReference type="EMBL" id="CAF1295498.1"/>
    </source>
</evidence>
<dbReference type="Proteomes" id="UP000663855">
    <property type="component" value="Unassembled WGS sequence"/>
</dbReference>
<organism evidence="1 2">
    <name type="scientific">Rotaria magnacalcarata</name>
    <dbReference type="NCBI Taxonomy" id="392030"/>
    <lineage>
        <taxon>Eukaryota</taxon>
        <taxon>Metazoa</taxon>
        <taxon>Spiralia</taxon>
        <taxon>Gnathifera</taxon>
        <taxon>Rotifera</taxon>
        <taxon>Eurotatoria</taxon>
        <taxon>Bdelloidea</taxon>
        <taxon>Philodinida</taxon>
        <taxon>Philodinidae</taxon>
        <taxon>Rotaria</taxon>
    </lineage>
</organism>